<dbReference type="Pfam" id="PF07730">
    <property type="entry name" value="HisKA_3"/>
    <property type="match status" value="1"/>
</dbReference>
<dbReference type="Gene3D" id="3.30.565.10">
    <property type="entry name" value="Histidine kinase-like ATPase, C-terminal domain"/>
    <property type="match status" value="1"/>
</dbReference>
<dbReference type="PANTHER" id="PTHR24421">
    <property type="entry name" value="NITRATE/NITRITE SENSOR PROTEIN NARX-RELATED"/>
    <property type="match status" value="1"/>
</dbReference>
<dbReference type="CDD" id="cd16917">
    <property type="entry name" value="HATPase_UhpB-NarQ-NarX-like"/>
    <property type="match status" value="1"/>
</dbReference>
<name>A0A7W9MJL9_9ACTN</name>
<evidence type="ECO:0000256" key="3">
    <source>
        <dbReference type="ARBA" id="ARBA00023012"/>
    </source>
</evidence>
<comment type="caution">
    <text evidence="6">The sequence shown here is derived from an EMBL/GenBank/DDBJ whole genome shotgun (WGS) entry which is preliminary data.</text>
</comment>
<organism evidence="6 7">
    <name type="scientific">Streptosporangium becharense</name>
    <dbReference type="NCBI Taxonomy" id="1816182"/>
    <lineage>
        <taxon>Bacteria</taxon>
        <taxon>Bacillati</taxon>
        <taxon>Actinomycetota</taxon>
        <taxon>Actinomycetes</taxon>
        <taxon>Streptosporangiales</taxon>
        <taxon>Streptosporangiaceae</taxon>
        <taxon>Streptosporangium</taxon>
    </lineage>
</organism>
<evidence type="ECO:0000259" key="5">
    <source>
        <dbReference type="Pfam" id="PF07730"/>
    </source>
</evidence>
<dbReference type="InterPro" id="IPR036890">
    <property type="entry name" value="HATPase_C_sf"/>
</dbReference>
<dbReference type="PANTHER" id="PTHR24421:SF63">
    <property type="entry name" value="SENSOR HISTIDINE KINASE DESK"/>
    <property type="match status" value="1"/>
</dbReference>
<dbReference type="GO" id="GO:0000155">
    <property type="term" value="F:phosphorelay sensor kinase activity"/>
    <property type="evidence" value="ECO:0007669"/>
    <property type="project" value="InterPro"/>
</dbReference>
<dbReference type="GO" id="GO:0046983">
    <property type="term" value="F:protein dimerization activity"/>
    <property type="evidence" value="ECO:0007669"/>
    <property type="project" value="InterPro"/>
</dbReference>
<feature type="domain" description="Histidine kinase/HSP90-like ATPase" evidence="4">
    <location>
        <begin position="143"/>
        <end position="230"/>
    </location>
</feature>
<keyword evidence="2 6" id="KW-0418">Kinase</keyword>
<dbReference type="GO" id="GO:0016020">
    <property type="term" value="C:membrane"/>
    <property type="evidence" value="ECO:0007669"/>
    <property type="project" value="InterPro"/>
</dbReference>
<protein>
    <submittedName>
        <fullName evidence="6">Two-component system sensor histidine kinase DesK</fullName>
        <ecNumber evidence="6">2.7.13.3</ecNumber>
    </submittedName>
</protein>
<accession>A0A7W9MJL9</accession>
<dbReference type="EMBL" id="JACHMP010000001">
    <property type="protein sequence ID" value="MBB5822629.1"/>
    <property type="molecule type" value="Genomic_DNA"/>
</dbReference>
<feature type="domain" description="Signal transduction histidine kinase subgroup 3 dimerisation and phosphoacceptor" evidence="5">
    <location>
        <begin position="45"/>
        <end position="106"/>
    </location>
</feature>
<gene>
    <name evidence="6" type="ORF">F4562_005691</name>
</gene>
<dbReference type="Gene3D" id="1.20.5.1930">
    <property type="match status" value="1"/>
</dbReference>
<evidence type="ECO:0000259" key="4">
    <source>
        <dbReference type="Pfam" id="PF02518"/>
    </source>
</evidence>
<sequence length="249" mass="26843">MPYQMNVVGAVAAGTLLLSLSTTLVLAVRVRRLRAERERVVAGVREGFARDMHDIVGHWLWLASVKGELARRHADGDARLHGELEEVLQAVRQATRAVRNVSAAYRGLSLPAEAERARVLLRGFGAYCSVRMEVADLPGEVSAALGTVVREGITNVLRHSRATRCAIELVECGGGLRLTVVNDGAPRRDPVGTGSGSGLDNLRHRVGELGGTVQVSDGTDGWFTLIAEVPVNHSEGFSRLLGKRRWSAV</sequence>
<evidence type="ECO:0000256" key="2">
    <source>
        <dbReference type="ARBA" id="ARBA00022777"/>
    </source>
</evidence>
<dbReference type="RefSeq" id="WP_184541428.1">
    <property type="nucleotide sequence ID" value="NZ_JACHMP010000001.1"/>
</dbReference>
<evidence type="ECO:0000313" key="6">
    <source>
        <dbReference type="EMBL" id="MBB5822629.1"/>
    </source>
</evidence>
<dbReference type="InterPro" id="IPR050482">
    <property type="entry name" value="Sensor_HK_TwoCompSys"/>
</dbReference>
<dbReference type="InterPro" id="IPR003594">
    <property type="entry name" value="HATPase_dom"/>
</dbReference>
<dbReference type="Pfam" id="PF02518">
    <property type="entry name" value="HATPase_c"/>
    <property type="match status" value="1"/>
</dbReference>
<evidence type="ECO:0000313" key="7">
    <source>
        <dbReference type="Proteomes" id="UP000540685"/>
    </source>
</evidence>
<dbReference type="InterPro" id="IPR011712">
    <property type="entry name" value="Sig_transdc_His_kin_sub3_dim/P"/>
</dbReference>
<proteinExistence type="predicted"/>
<keyword evidence="1 6" id="KW-0808">Transferase</keyword>
<dbReference type="EC" id="2.7.13.3" evidence="6"/>
<evidence type="ECO:0000256" key="1">
    <source>
        <dbReference type="ARBA" id="ARBA00022679"/>
    </source>
</evidence>
<dbReference type="AlphaFoldDB" id="A0A7W9MJL9"/>
<keyword evidence="7" id="KW-1185">Reference proteome</keyword>
<dbReference type="SUPFAM" id="SSF55874">
    <property type="entry name" value="ATPase domain of HSP90 chaperone/DNA topoisomerase II/histidine kinase"/>
    <property type="match status" value="1"/>
</dbReference>
<keyword evidence="3" id="KW-0902">Two-component regulatory system</keyword>
<reference evidence="6 7" key="1">
    <citation type="submission" date="2020-08" db="EMBL/GenBank/DDBJ databases">
        <title>Sequencing the genomes of 1000 actinobacteria strains.</title>
        <authorList>
            <person name="Klenk H.-P."/>
        </authorList>
    </citation>
    <scope>NUCLEOTIDE SEQUENCE [LARGE SCALE GENOMIC DNA]</scope>
    <source>
        <strain evidence="6 7">DSM 46887</strain>
    </source>
</reference>
<dbReference type="Proteomes" id="UP000540685">
    <property type="component" value="Unassembled WGS sequence"/>
</dbReference>